<proteinExistence type="predicted"/>
<keyword evidence="3" id="KW-1185">Reference proteome</keyword>
<name>A0A9W9LKN4_9EURO</name>
<dbReference type="AlphaFoldDB" id="A0A9W9LKN4"/>
<dbReference type="Proteomes" id="UP001149163">
    <property type="component" value="Unassembled WGS sequence"/>
</dbReference>
<dbReference type="EMBL" id="JAPQKN010000004">
    <property type="protein sequence ID" value="KAJ5160984.1"/>
    <property type="molecule type" value="Genomic_DNA"/>
</dbReference>
<evidence type="ECO:0000313" key="3">
    <source>
        <dbReference type="Proteomes" id="UP001149163"/>
    </source>
</evidence>
<dbReference type="OrthoDB" id="4323916at2759"/>
<protein>
    <submittedName>
        <fullName evidence="2">Uncharacterized protein</fullName>
    </submittedName>
</protein>
<comment type="caution">
    <text evidence="2">The sequence shown here is derived from an EMBL/GenBank/DDBJ whole genome shotgun (WGS) entry which is preliminary data.</text>
</comment>
<dbReference type="GeneID" id="81429288"/>
<sequence>MDIPIDPALAEQSKELGATSTAPVIGDDATRAFDEATPPPPSSENCDPIEDPFQPALEVLQRLERDDPKLAAQGARLLSIYGRIWESCQAKRVDVQRLETANQELRSSNTQLCQEGHRLRLQQDDQLARLYAFDQSLDSSRRRLLDILSEWNSRPVSRIANPPEALEELP</sequence>
<organism evidence="2 3">
    <name type="scientific">Penicillium canariense</name>
    <dbReference type="NCBI Taxonomy" id="189055"/>
    <lineage>
        <taxon>Eukaryota</taxon>
        <taxon>Fungi</taxon>
        <taxon>Dikarya</taxon>
        <taxon>Ascomycota</taxon>
        <taxon>Pezizomycotina</taxon>
        <taxon>Eurotiomycetes</taxon>
        <taxon>Eurotiomycetidae</taxon>
        <taxon>Eurotiales</taxon>
        <taxon>Aspergillaceae</taxon>
        <taxon>Penicillium</taxon>
    </lineage>
</organism>
<evidence type="ECO:0000256" key="1">
    <source>
        <dbReference type="SAM" id="MobiDB-lite"/>
    </source>
</evidence>
<dbReference type="RefSeq" id="XP_056542541.1">
    <property type="nucleotide sequence ID" value="XM_056690112.1"/>
</dbReference>
<accession>A0A9W9LKN4</accession>
<gene>
    <name evidence="2" type="ORF">N7482_007988</name>
</gene>
<reference evidence="2" key="2">
    <citation type="journal article" date="2023" name="IMA Fungus">
        <title>Comparative genomic study of the Penicillium genus elucidates a diverse pangenome and 15 lateral gene transfer events.</title>
        <authorList>
            <person name="Petersen C."/>
            <person name="Sorensen T."/>
            <person name="Nielsen M.R."/>
            <person name="Sondergaard T.E."/>
            <person name="Sorensen J.L."/>
            <person name="Fitzpatrick D.A."/>
            <person name="Frisvad J.C."/>
            <person name="Nielsen K.L."/>
        </authorList>
    </citation>
    <scope>NUCLEOTIDE SEQUENCE</scope>
    <source>
        <strain evidence="2">IBT 26290</strain>
    </source>
</reference>
<reference evidence="2" key="1">
    <citation type="submission" date="2022-11" db="EMBL/GenBank/DDBJ databases">
        <authorList>
            <person name="Petersen C."/>
        </authorList>
    </citation>
    <scope>NUCLEOTIDE SEQUENCE</scope>
    <source>
        <strain evidence="2">IBT 26290</strain>
    </source>
</reference>
<feature type="region of interest" description="Disordered" evidence="1">
    <location>
        <begin position="1"/>
        <end position="51"/>
    </location>
</feature>
<evidence type="ECO:0000313" key="2">
    <source>
        <dbReference type="EMBL" id="KAJ5160984.1"/>
    </source>
</evidence>